<evidence type="ECO:0000259" key="1">
    <source>
        <dbReference type="Pfam" id="PF00485"/>
    </source>
</evidence>
<name>A0A495JXY1_WILMA</name>
<dbReference type="InterPro" id="IPR027417">
    <property type="entry name" value="P-loop_NTPase"/>
</dbReference>
<dbReference type="RefSeq" id="WP_211339015.1">
    <property type="nucleotide sequence ID" value="NZ_CBCRXS010000001.1"/>
</dbReference>
<sequence length="212" mass="23645">MIADIADLLAHVARLREGRDRIIIGVVGEPGSGKSTVSQALIERLDAAAVTVPMDGFHLANNELQRLGRADRKGAIDTFDAHGFVNLVQRLRARAESVVYAPDYVRDIEEAIAGAIAIPSETPVIITEGNYLLAKDEPWSRLRELVDEIWYLDTPADVRVERLIKRHIRFGKTREHARRWALGPDETNAQFIRGTRDAADQTIDVLAFSRSL</sequence>
<gene>
    <name evidence="2" type="ORF">DFJ75_0634</name>
</gene>
<keyword evidence="2" id="KW-0418">Kinase</keyword>
<dbReference type="InterPro" id="IPR006083">
    <property type="entry name" value="PRK/URK"/>
</dbReference>
<feature type="domain" description="Phosphoribulokinase/uridine kinase" evidence="1">
    <location>
        <begin position="23"/>
        <end position="205"/>
    </location>
</feature>
<dbReference type="Proteomes" id="UP000274762">
    <property type="component" value="Unassembled WGS sequence"/>
</dbReference>
<dbReference type="PANTHER" id="PTHR10285">
    <property type="entry name" value="URIDINE KINASE"/>
    <property type="match status" value="1"/>
</dbReference>
<dbReference type="NCBIfam" id="NF006743">
    <property type="entry name" value="PRK09270.1-2"/>
    <property type="match status" value="1"/>
</dbReference>
<dbReference type="SUPFAM" id="SSF52540">
    <property type="entry name" value="P-loop containing nucleoside triphosphate hydrolases"/>
    <property type="match status" value="1"/>
</dbReference>
<dbReference type="GO" id="GO:0016301">
    <property type="term" value="F:kinase activity"/>
    <property type="evidence" value="ECO:0007669"/>
    <property type="project" value="UniProtKB-KW"/>
</dbReference>
<accession>A0A495JXY1</accession>
<dbReference type="Pfam" id="PF00485">
    <property type="entry name" value="PRK"/>
    <property type="match status" value="1"/>
</dbReference>
<evidence type="ECO:0000313" key="3">
    <source>
        <dbReference type="Proteomes" id="UP000274762"/>
    </source>
</evidence>
<protein>
    <submittedName>
        <fullName evidence="2">Phosphoribulokinase/uridine kinase family protein</fullName>
    </submittedName>
</protein>
<dbReference type="AlphaFoldDB" id="A0A495JXY1"/>
<dbReference type="EMBL" id="RBKV01000001">
    <property type="protein sequence ID" value="RKR93847.1"/>
    <property type="molecule type" value="Genomic_DNA"/>
</dbReference>
<comment type="caution">
    <text evidence="2">The sequence shown here is derived from an EMBL/GenBank/DDBJ whole genome shotgun (WGS) entry which is preliminary data.</text>
</comment>
<keyword evidence="2" id="KW-0808">Transferase</keyword>
<reference evidence="2 3" key="1">
    <citation type="submission" date="2018-10" db="EMBL/GenBank/DDBJ databases">
        <title>Sequencing the genomes of 1000 actinobacteria strains.</title>
        <authorList>
            <person name="Klenk H.-P."/>
        </authorList>
    </citation>
    <scope>NUCLEOTIDE SEQUENCE [LARGE SCALE GENOMIC DNA]</scope>
    <source>
        <strain evidence="2 3">DSM 44343</strain>
    </source>
</reference>
<dbReference type="Gene3D" id="3.40.50.300">
    <property type="entry name" value="P-loop containing nucleotide triphosphate hydrolases"/>
    <property type="match status" value="2"/>
</dbReference>
<evidence type="ECO:0000313" key="2">
    <source>
        <dbReference type="EMBL" id="RKR93847.1"/>
    </source>
</evidence>
<organism evidence="2 3">
    <name type="scientific">Williamsia marianensis</name>
    <dbReference type="NCBI Taxonomy" id="85044"/>
    <lineage>
        <taxon>Bacteria</taxon>
        <taxon>Bacillati</taxon>
        <taxon>Actinomycetota</taxon>
        <taxon>Actinomycetes</taxon>
        <taxon>Mycobacteriales</taxon>
        <taxon>Nocardiaceae</taxon>
        <taxon>Williamsia</taxon>
    </lineage>
</organism>
<proteinExistence type="predicted"/>
<dbReference type="GO" id="GO:0005524">
    <property type="term" value="F:ATP binding"/>
    <property type="evidence" value="ECO:0007669"/>
    <property type="project" value="InterPro"/>
</dbReference>